<dbReference type="InterPro" id="IPR015590">
    <property type="entry name" value="Aldehyde_DH_dom"/>
</dbReference>
<keyword evidence="10" id="KW-1185">Reference proteome</keyword>
<accession>A0A7T6Z109</accession>
<evidence type="ECO:0000256" key="4">
    <source>
        <dbReference type="ARBA" id="ARBA00023027"/>
    </source>
</evidence>
<evidence type="ECO:0000256" key="1">
    <source>
        <dbReference type="ARBA" id="ARBA00004786"/>
    </source>
</evidence>
<evidence type="ECO:0000256" key="3">
    <source>
        <dbReference type="ARBA" id="ARBA00023002"/>
    </source>
</evidence>
<dbReference type="GO" id="GO:0010133">
    <property type="term" value="P:L-proline catabolic process to L-glutamate"/>
    <property type="evidence" value="ECO:0007669"/>
    <property type="project" value="TreeGrafter"/>
</dbReference>
<dbReference type="PANTHER" id="PTHR42862">
    <property type="entry name" value="DELTA-1-PYRROLINE-5-CARBOXYLATE DEHYDROGENASE 1, ISOFORM A-RELATED"/>
    <property type="match status" value="1"/>
</dbReference>
<evidence type="ECO:0000256" key="2">
    <source>
        <dbReference type="ARBA" id="ARBA00012884"/>
    </source>
</evidence>
<dbReference type="FunFam" id="3.40.605.10:FF:000045">
    <property type="entry name" value="1-pyrroline-5-carboxylate dehydrogenase 1"/>
    <property type="match status" value="1"/>
</dbReference>
<dbReference type="CDD" id="cd07124">
    <property type="entry name" value="ALDH_PutA-P5CDH-RocA"/>
    <property type="match status" value="1"/>
</dbReference>
<proteinExistence type="inferred from homology"/>
<evidence type="ECO:0000256" key="7">
    <source>
        <dbReference type="NCBIfam" id="TIGR01237"/>
    </source>
</evidence>
<name>A0A7T6Z109_9BACI</name>
<dbReference type="PANTHER" id="PTHR42862:SF1">
    <property type="entry name" value="DELTA-1-PYRROLINE-5-CARBOXYLATE DEHYDROGENASE 2, ISOFORM A-RELATED"/>
    <property type="match status" value="1"/>
</dbReference>
<comment type="similarity">
    <text evidence="6">Belongs to the aldehyde dehydrogenase family. RocA subfamily.</text>
</comment>
<dbReference type="Proteomes" id="UP000595823">
    <property type="component" value="Chromosome"/>
</dbReference>
<protein>
    <recommendedName>
        <fullName evidence="2 7">L-glutamate gamma-semialdehyde dehydrogenase</fullName>
        <ecNumber evidence="2 7">1.2.1.88</ecNumber>
    </recommendedName>
</protein>
<dbReference type="SUPFAM" id="SSF53720">
    <property type="entry name" value="ALDH-like"/>
    <property type="match status" value="1"/>
</dbReference>
<reference evidence="9 10" key="1">
    <citation type="submission" date="2020-06" db="EMBL/GenBank/DDBJ databases">
        <title>Genomic analysis of Salicibibacter sp. NKC5-3.</title>
        <authorList>
            <person name="Oh Y.J."/>
        </authorList>
    </citation>
    <scope>NUCLEOTIDE SEQUENCE [LARGE SCALE GENOMIC DNA]</scope>
    <source>
        <strain evidence="9 10">NKC5-3</strain>
    </source>
</reference>
<keyword evidence="4" id="KW-0520">NAD</keyword>
<dbReference type="AlphaFoldDB" id="A0A7T6Z109"/>
<sequence>MAVAPFKNDAPIDWEAPENRTILNKNLEFVKSKFGEEYPLMIGGEEVLTENKRPSYNPAVHSEVVGYVNQASQDHIETAISAARSAYESWGQTTFQERSLYLFKAAEIMKRRKAELVAWQIYEAGKNFAEADGEINEAIDFLEMYGRLAIELDQGQDLVSLPGIENRLEYKPLGVGAVISPWNFPIAIVTGMTVSAIVTGNTVLLKPAALTPVIAAKFMEIMHEANIPDGVINFIPGSSGEIGDYMVAHRDINFISFTGSKEAGLHIDEMAHKRIPGQRWIKRVISEMGGKNGVVVDESADLDAAADGIVTSAFGYQGQKCSAGSRAIIHENVYDEMVDKITKRTQALQVGPGDENNAINPVIDNKAFKEINEYIEIGKNEGTLVFGGDSDDAEGYYITPTIFKDVPPESRIMKEEIFGPVLAICRVANVEEGVEVYNNTEFGLTGSLYTNNREQIMYARQKMDCGNLFFNGKCTGALVGVQPFGGYYMSGTGSKTGCKDYLLNFVQAKTIAENF</sequence>
<keyword evidence="3 9" id="KW-0560">Oxidoreductase</keyword>
<gene>
    <name evidence="9" type="primary">pruA</name>
    <name evidence="9" type="ORF">HUG15_04760</name>
</gene>
<dbReference type="GO" id="GO:0003842">
    <property type="term" value="F:L-glutamate gamma-semialdehyde dehydrogenase activity"/>
    <property type="evidence" value="ECO:0007669"/>
    <property type="project" value="UniProtKB-UniRule"/>
</dbReference>
<dbReference type="KEGG" id="scia:HUG15_04760"/>
<evidence type="ECO:0000256" key="6">
    <source>
        <dbReference type="ARBA" id="ARBA00061617"/>
    </source>
</evidence>
<dbReference type="InterPro" id="IPR050485">
    <property type="entry name" value="Proline_metab_enzyme"/>
</dbReference>
<dbReference type="FunFam" id="3.40.309.10:FF:000005">
    <property type="entry name" value="1-pyrroline-5-carboxylate dehydrogenase 1"/>
    <property type="match status" value="1"/>
</dbReference>
<dbReference type="InterPro" id="IPR005932">
    <property type="entry name" value="RocA"/>
</dbReference>
<dbReference type="InterPro" id="IPR016162">
    <property type="entry name" value="Ald_DH_N"/>
</dbReference>
<feature type="domain" description="Aldehyde dehydrogenase" evidence="8">
    <location>
        <begin position="52"/>
        <end position="511"/>
    </location>
</feature>
<dbReference type="InterPro" id="IPR016163">
    <property type="entry name" value="Ald_DH_C"/>
</dbReference>
<evidence type="ECO:0000259" key="8">
    <source>
        <dbReference type="Pfam" id="PF00171"/>
    </source>
</evidence>
<evidence type="ECO:0000313" key="9">
    <source>
        <dbReference type="EMBL" id="QQK74980.1"/>
    </source>
</evidence>
<dbReference type="InterPro" id="IPR016161">
    <property type="entry name" value="Ald_DH/histidinol_DH"/>
</dbReference>
<dbReference type="Pfam" id="PF00171">
    <property type="entry name" value="Aldedh"/>
    <property type="match status" value="1"/>
</dbReference>
<comment type="catalytic activity">
    <reaction evidence="5">
        <text>L-glutamate 5-semialdehyde + NAD(+) + H2O = L-glutamate + NADH + 2 H(+)</text>
        <dbReference type="Rhea" id="RHEA:30235"/>
        <dbReference type="ChEBI" id="CHEBI:15377"/>
        <dbReference type="ChEBI" id="CHEBI:15378"/>
        <dbReference type="ChEBI" id="CHEBI:29985"/>
        <dbReference type="ChEBI" id="CHEBI:57540"/>
        <dbReference type="ChEBI" id="CHEBI:57945"/>
        <dbReference type="ChEBI" id="CHEBI:58066"/>
        <dbReference type="EC" id="1.2.1.88"/>
    </reaction>
</comment>
<evidence type="ECO:0000313" key="10">
    <source>
        <dbReference type="Proteomes" id="UP000595823"/>
    </source>
</evidence>
<dbReference type="GO" id="GO:0009898">
    <property type="term" value="C:cytoplasmic side of plasma membrane"/>
    <property type="evidence" value="ECO:0007669"/>
    <property type="project" value="TreeGrafter"/>
</dbReference>
<dbReference type="Gene3D" id="3.40.605.10">
    <property type="entry name" value="Aldehyde Dehydrogenase, Chain A, domain 1"/>
    <property type="match status" value="1"/>
</dbReference>
<dbReference type="EC" id="1.2.1.88" evidence="2 7"/>
<dbReference type="PROSITE" id="PS00070">
    <property type="entry name" value="ALDEHYDE_DEHYDR_CYS"/>
    <property type="match status" value="1"/>
</dbReference>
<dbReference type="NCBIfam" id="NF002852">
    <property type="entry name" value="PRK03137.1"/>
    <property type="match status" value="1"/>
</dbReference>
<organism evidence="9 10">
    <name type="scientific">Salicibibacter cibarius</name>
    <dbReference type="NCBI Taxonomy" id="2743000"/>
    <lineage>
        <taxon>Bacteria</taxon>
        <taxon>Bacillati</taxon>
        <taxon>Bacillota</taxon>
        <taxon>Bacilli</taxon>
        <taxon>Bacillales</taxon>
        <taxon>Bacillaceae</taxon>
        <taxon>Salicibibacter</taxon>
    </lineage>
</organism>
<dbReference type="NCBIfam" id="TIGR01237">
    <property type="entry name" value="D1pyr5carbox2"/>
    <property type="match status" value="1"/>
</dbReference>
<dbReference type="EMBL" id="CP054705">
    <property type="protein sequence ID" value="QQK74980.1"/>
    <property type="molecule type" value="Genomic_DNA"/>
</dbReference>
<dbReference type="Gene3D" id="3.40.309.10">
    <property type="entry name" value="Aldehyde Dehydrogenase, Chain A, domain 2"/>
    <property type="match status" value="1"/>
</dbReference>
<dbReference type="RefSeq" id="WP_200127478.1">
    <property type="nucleotide sequence ID" value="NZ_CP054705.1"/>
</dbReference>
<dbReference type="InterPro" id="IPR016160">
    <property type="entry name" value="Ald_DH_CS_CYS"/>
</dbReference>
<dbReference type="GO" id="GO:0004657">
    <property type="term" value="F:proline dehydrogenase activity"/>
    <property type="evidence" value="ECO:0007669"/>
    <property type="project" value="UniProtKB-ARBA"/>
</dbReference>
<comment type="pathway">
    <text evidence="1">Amino-acid degradation; L-proline degradation into L-glutamate; L-glutamate from L-proline: step 2/2.</text>
</comment>
<evidence type="ECO:0000256" key="5">
    <source>
        <dbReference type="ARBA" id="ARBA00048142"/>
    </source>
</evidence>